<evidence type="ECO:0000256" key="9">
    <source>
        <dbReference type="ARBA" id="ARBA00070533"/>
    </source>
</evidence>
<dbReference type="FunFam" id="3.30.70.330:FF:000059">
    <property type="entry name" value="splicing factor 3B subunit 4"/>
    <property type="match status" value="1"/>
</dbReference>
<dbReference type="PANTHER" id="PTHR48030:SF3">
    <property type="entry name" value="SPLICING FACTOR 3B SUBUNIT 4"/>
    <property type="match status" value="1"/>
</dbReference>
<organism evidence="12 13">
    <name type="scientific">Ephemerocybe angulata</name>
    <dbReference type="NCBI Taxonomy" id="980116"/>
    <lineage>
        <taxon>Eukaryota</taxon>
        <taxon>Fungi</taxon>
        <taxon>Dikarya</taxon>
        <taxon>Basidiomycota</taxon>
        <taxon>Agaricomycotina</taxon>
        <taxon>Agaricomycetes</taxon>
        <taxon>Agaricomycetidae</taxon>
        <taxon>Agaricales</taxon>
        <taxon>Agaricineae</taxon>
        <taxon>Psathyrellaceae</taxon>
        <taxon>Ephemerocybe</taxon>
    </lineage>
</organism>
<dbReference type="InterPro" id="IPR034159">
    <property type="entry name" value="SF3B4_RRM2"/>
</dbReference>
<evidence type="ECO:0000313" key="13">
    <source>
        <dbReference type="Proteomes" id="UP000521943"/>
    </source>
</evidence>
<dbReference type="SMART" id="SM00360">
    <property type="entry name" value="RRM"/>
    <property type="match status" value="2"/>
</dbReference>
<feature type="domain" description="RRM" evidence="11">
    <location>
        <begin position="12"/>
        <end position="90"/>
    </location>
</feature>
<keyword evidence="13" id="KW-1185">Reference proteome</keyword>
<keyword evidence="4" id="KW-0747">Spliceosome</keyword>
<proteinExistence type="inferred from homology"/>
<gene>
    <name evidence="12" type="ORF">DFP72DRAFT_1029351</name>
</gene>
<evidence type="ECO:0000256" key="3">
    <source>
        <dbReference type="ARBA" id="ARBA00022664"/>
    </source>
</evidence>
<keyword evidence="6 10" id="KW-0694">RNA-binding</keyword>
<dbReference type="InterPro" id="IPR012677">
    <property type="entry name" value="Nucleotide-bd_a/b_plait_sf"/>
</dbReference>
<evidence type="ECO:0000256" key="4">
    <source>
        <dbReference type="ARBA" id="ARBA00022728"/>
    </source>
</evidence>
<dbReference type="Pfam" id="PF00076">
    <property type="entry name" value="RRM_1"/>
    <property type="match status" value="2"/>
</dbReference>
<comment type="similarity">
    <text evidence="2">Belongs to the SF3B4 family.</text>
</comment>
<dbReference type="PROSITE" id="PS50102">
    <property type="entry name" value="RRM"/>
    <property type="match status" value="2"/>
</dbReference>
<dbReference type="InterPro" id="IPR034158">
    <property type="entry name" value="SF3B4_RRM1"/>
</dbReference>
<dbReference type="GO" id="GO:0003723">
    <property type="term" value="F:RNA binding"/>
    <property type="evidence" value="ECO:0007669"/>
    <property type="project" value="UniProtKB-UniRule"/>
</dbReference>
<dbReference type="InterPro" id="IPR052084">
    <property type="entry name" value="SF3B4_spliceosome_assoc"/>
</dbReference>
<dbReference type="InterPro" id="IPR000504">
    <property type="entry name" value="RRM_dom"/>
</dbReference>
<dbReference type="FunFam" id="3.30.70.330:FF:000121">
    <property type="entry name" value="Splicing factor 3b subunit 4"/>
    <property type="match status" value="1"/>
</dbReference>
<dbReference type="InterPro" id="IPR035979">
    <property type="entry name" value="RBD_domain_sf"/>
</dbReference>
<evidence type="ECO:0000256" key="6">
    <source>
        <dbReference type="ARBA" id="ARBA00022884"/>
    </source>
</evidence>
<name>A0A8H6MDN3_9AGAR</name>
<dbReference type="EMBL" id="JACGCI010000003">
    <property type="protein sequence ID" value="KAF6764690.1"/>
    <property type="molecule type" value="Genomic_DNA"/>
</dbReference>
<evidence type="ECO:0000259" key="11">
    <source>
        <dbReference type="PROSITE" id="PS50102"/>
    </source>
</evidence>
<dbReference type="SUPFAM" id="SSF54928">
    <property type="entry name" value="RNA-binding domain, RBD"/>
    <property type="match status" value="1"/>
</dbReference>
<dbReference type="GO" id="GO:0071011">
    <property type="term" value="C:precatalytic spliceosome"/>
    <property type="evidence" value="ECO:0007669"/>
    <property type="project" value="TreeGrafter"/>
</dbReference>
<evidence type="ECO:0000313" key="12">
    <source>
        <dbReference type="EMBL" id="KAF6764690.1"/>
    </source>
</evidence>
<keyword evidence="5" id="KW-0677">Repeat</keyword>
<evidence type="ECO:0000256" key="7">
    <source>
        <dbReference type="ARBA" id="ARBA00023187"/>
    </source>
</evidence>
<dbReference type="AlphaFoldDB" id="A0A8H6MDN3"/>
<keyword evidence="3" id="KW-0507">mRNA processing</keyword>
<sequence length="395" mass="42655">MSRPQDDRNQEATVYLGNLDERCTDALVWELMLQAGPVVNVHLPKDRISMAHQGYGFCEFLTEEDAEYACKIMNQIKLWGKPIRVNKASSDKKQLDVGANLFVGNLDENVDERLLYDTFSAFGIMATTAKIARDPSTGVSKGYGFVAYTDFESSDAAIESMNGQFLMNKAITVQYAFKKDGKGERHGTSAERLLAAQARKNNALPVAARPPPAPMAFGQRPPMPAGFPQPYQVGQFAGALAPHQPPPPPPGFTQQQTIMPGMGQGMGPPAYADGAAGAAAWDDADGHAGDAPGDGAAPAWGDGISRVSWWDAWVWGVPTASACASAAATVLGWAFLRCVVYPVGLESVARLWSIHSFDLCKSYVLRRVNEVDLEPDVFRNSLNTFSLARSQPLGL</sequence>
<evidence type="ECO:0000256" key="1">
    <source>
        <dbReference type="ARBA" id="ARBA00004123"/>
    </source>
</evidence>
<dbReference type="GO" id="GO:0048026">
    <property type="term" value="P:positive regulation of mRNA splicing, via spliceosome"/>
    <property type="evidence" value="ECO:0007669"/>
    <property type="project" value="TreeGrafter"/>
</dbReference>
<dbReference type="GO" id="GO:0005730">
    <property type="term" value="C:nucleolus"/>
    <property type="evidence" value="ECO:0007669"/>
    <property type="project" value="TreeGrafter"/>
</dbReference>
<evidence type="ECO:0000256" key="10">
    <source>
        <dbReference type="PROSITE-ProRule" id="PRU00176"/>
    </source>
</evidence>
<dbReference type="OrthoDB" id="10259687at2759"/>
<reference evidence="12 13" key="1">
    <citation type="submission" date="2020-07" db="EMBL/GenBank/DDBJ databases">
        <title>Comparative genomics of pyrophilous fungi reveals a link between fire events and developmental genes.</title>
        <authorList>
            <consortium name="DOE Joint Genome Institute"/>
            <person name="Steindorff A.S."/>
            <person name="Carver A."/>
            <person name="Calhoun S."/>
            <person name="Stillman K."/>
            <person name="Liu H."/>
            <person name="Lipzen A."/>
            <person name="Pangilinan J."/>
            <person name="Labutti K."/>
            <person name="Bruns T.D."/>
            <person name="Grigoriev I.V."/>
        </authorList>
    </citation>
    <scope>NUCLEOTIDE SEQUENCE [LARGE SCALE GENOMIC DNA]</scope>
    <source>
        <strain evidence="12 13">CBS 144469</strain>
    </source>
</reference>
<comment type="caution">
    <text evidence="12">The sequence shown here is derived from an EMBL/GenBank/DDBJ whole genome shotgun (WGS) entry which is preliminary data.</text>
</comment>
<dbReference type="GO" id="GO:0005686">
    <property type="term" value="C:U2 snRNP"/>
    <property type="evidence" value="ECO:0007669"/>
    <property type="project" value="TreeGrafter"/>
</dbReference>
<dbReference type="GO" id="GO:0008380">
    <property type="term" value="P:RNA splicing"/>
    <property type="evidence" value="ECO:0007669"/>
    <property type="project" value="UniProtKB-KW"/>
</dbReference>
<evidence type="ECO:0000256" key="8">
    <source>
        <dbReference type="ARBA" id="ARBA00023242"/>
    </source>
</evidence>
<evidence type="ECO:0000256" key="5">
    <source>
        <dbReference type="ARBA" id="ARBA00022737"/>
    </source>
</evidence>
<accession>A0A8H6MDN3</accession>
<comment type="subcellular location">
    <subcellularLocation>
        <location evidence="1">Nucleus</location>
    </subcellularLocation>
</comment>
<evidence type="ECO:0000256" key="2">
    <source>
        <dbReference type="ARBA" id="ARBA00008363"/>
    </source>
</evidence>
<dbReference type="GO" id="GO:0006397">
    <property type="term" value="P:mRNA processing"/>
    <property type="evidence" value="ECO:0007669"/>
    <property type="project" value="UniProtKB-KW"/>
</dbReference>
<dbReference type="CDD" id="cd12335">
    <property type="entry name" value="RRM2_SF3B4"/>
    <property type="match status" value="1"/>
</dbReference>
<dbReference type="Gene3D" id="3.30.70.330">
    <property type="match status" value="2"/>
</dbReference>
<keyword evidence="7" id="KW-0508">mRNA splicing</keyword>
<dbReference type="PANTHER" id="PTHR48030">
    <property type="entry name" value="SPLICING FACTOR 3B SUBUNIT 4"/>
    <property type="match status" value="1"/>
</dbReference>
<keyword evidence="8" id="KW-0539">Nucleus</keyword>
<dbReference type="Proteomes" id="UP000521943">
    <property type="component" value="Unassembled WGS sequence"/>
</dbReference>
<protein>
    <recommendedName>
        <fullName evidence="9">Splicing factor 3B subunit 4</fullName>
    </recommendedName>
</protein>
<feature type="domain" description="RRM" evidence="11">
    <location>
        <begin position="99"/>
        <end position="178"/>
    </location>
</feature>
<dbReference type="CDD" id="cd12334">
    <property type="entry name" value="RRM1_SF3B4"/>
    <property type="match status" value="1"/>
</dbReference>